<dbReference type="STRING" id="426128.SAMN05660297_02319"/>
<protein>
    <recommendedName>
        <fullName evidence="3">YqzL-like protein</fullName>
    </recommendedName>
</protein>
<sequence>MLNKKMWDIFKNTGNIEAYLYHKKYNDSQKINKDYKIGSTEVDLLEEVKINSI</sequence>
<keyword evidence="2" id="KW-1185">Reference proteome</keyword>
<gene>
    <name evidence="1" type="ORF">SAMN05660297_02319</name>
</gene>
<evidence type="ECO:0000313" key="1">
    <source>
        <dbReference type="EMBL" id="SET41102.1"/>
    </source>
</evidence>
<dbReference type="EMBL" id="FOHU01000010">
    <property type="protein sequence ID" value="SET41102.1"/>
    <property type="molecule type" value="Genomic_DNA"/>
</dbReference>
<dbReference type="Proteomes" id="UP000199568">
    <property type="component" value="Unassembled WGS sequence"/>
</dbReference>
<evidence type="ECO:0000313" key="2">
    <source>
        <dbReference type="Proteomes" id="UP000199568"/>
    </source>
</evidence>
<evidence type="ECO:0008006" key="3">
    <source>
        <dbReference type="Google" id="ProtNLM"/>
    </source>
</evidence>
<name>A0A1I0E7L5_9FIRM</name>
<accession>A0A1I0E7L5</accession>
<dbReference type="RefSeq" id="WP_170834791.1">
    <property type="nucleotide sequence ID" value="NZ_FOHU01000010.1"/>
</dbReference>
<organism evidence="1 2">
    <name type="scientific">Natronincola peptidivorans</name>
    <dbReference type="NCBI Taxonomy" id="426128"/>
    <lineage>
        <taxon>Bacteria</taxon>
        <taxon>Bacillati</taxon>
        <taxon>Bacillota</taxon>
        <taxon>Clostridia</taxon>
        <taxon>Peptostreptococcales</taxon>
        <taxon>Natronincolaceae</taxon>
        <taxon>Natronincola</taxon>
    </lineage>
</organism>
<dbReference type="AlphaFoldDB" id="A0A1I0E7L5"/>
<reference evidence="1 2" key="1">
    <citation type="submission" date="2016-10" db="EMBL/GenBank/DDBJ databases">
        <authorList>
            <person name="de Groot N.N."/>
        </authorList>
    </citation>
    <scope>NUCLEOTIDE SEQUENCE [LARGE SCALE GENOMIC DNA]</scope>
    <source>
        <strain evidence="1 2">DSM 18979</strain>
    </source>
</reference>
<proteinExistence type="predicted"/>